<dbReference type="Proteomes" id="UP000827092">
    <property type="component" value="Unassembled WGS sequence"/>
</dbReference>
<dbReference type="FunFam" id="3.30.70.270:FF:000026">
    <property type="entry name" value="Transposon Ty3-G Gag-Pol polyprotein"/>
    <property type="match status" value="1"/>
</dbReference>
<dbReference type="EMBL" id="JAFNEN010000878">
    <property type="protein sequence ID" value="KAG8176462.1"/>
    <property type="molecule type" value="Genomic_DNA"/>
</dbReference>
<keyword evidence="3" id="KW-1185">Reference proteome</keyword>
<name>A0AAV6TYA6_9ARAC</name>
<dbReference type="InterPro" id="IPR043128">
    <property type="entry name" value="Rev_trsase/Diguanyl_cyclase"/>
</dbReference>
<dbReference type="PANTHER" id="PTHR37984">
    <property type="entry name" value="PROTEIN CBG26694"/>
    <property type="match status" value="1"/>
</dbReference>
<organism evidence="2 3">
    <name type="scientific">Oedothorax gibbosus</name>
    <dbReference type="NCBI Taxonomy" id="931172"/>
    <lineage>
        <taxon>Eukaryota</taxon>
        <taxon>Metazoa</taxon>
        <taxon>Ecdysozoa</taxon>
        <taxon>Arthropoda</taxon>
        <taxon>Chelicerata</taxon>
        <taxon>Arachnida</taxon>
        <taxon>Araneae</taxon>
        <taxon>Araneomorphae</taxon>
        <taxon>Entelegynae</taxon>
        <taxon>Araneoidea</taxon>
        <taxon>Linyphiidae</taxon>
        <taxon>Erigoninae</taxon>
        <taxon>Oedothorax</taxon>
    </lineage>
</organism>
<dbReference type="InterPro" id="IPR050951">
    <property type="entry name" value="Retrovirus_Pol_polyprotein"/>
</dbReference>
<dbReference type="InterPro" id="IPR043502">
    <property type="entry name" value="DNA/RNA_pol_sf"/>
</dbReference>
<sequence>MFTKACNEFEKVVKDLELDERVERLQIIEEKAKGMLACEESCKKHVFEEVNETELEKELDEIEAYIDRARVFKKLEKLTLEQTSKYNPVLDESSPVSAERDQVLASFCNKPSVALQTLKVIRGNGKRRTARAIIDSGSQRSYLLGDTAEEMAYQPEGFEFLQHSLFGGKNTDVCKHDVFTLYLSSVDYTYHCNFKVLSQPVICESVPPLVDKAILQEFAQCGVVPVNDCQGPTLVWCQGPFPIEILIENESELIPLSPNLFFQDLKTSGVPDMEEVDHQRLNKRSKVEAIHAAPIPTDKQQLQAFLGLINFYHSFLKGKASIAEPLHRLLDSDAKWVWLDSHTEVFNKLKNLISSDSVLVPFDETLPILLTCDASPYGLAPY</sequence>
<dbReference type="PANTHER" id="PTHR37984:SF12">
    <property type="entry name" value="RIBONUCLEASE H"/>
    <property type="match status" value="1"/>
</dbReference>
<protein>
    <recommendedName>
        <fullName evidence="1">Reverse transcriptase/retrotransposon-derived protein RNase H-like domain-containing protein</fullName>
    </recommendedName>
</protein>
<evidence type="ECO:0000313" key="2">
    <source>
        <dbReference type="EMBL" id="KAG8176462.1"/>
    </source>
</evidence>
<comment type="caution">
    <text evidence="2">The sequence shown here is derived from an EMBL/GenBank/DDBJ whole genome shotgun (WGS) entry which is preliminary data.</text>
</comment>
<dbReference type="Gene3D" id="3.30.70.270">
    <property type="match status" value="1"/>
</dbReference>
<dbReference type="Pfam" id="PF17919">
    <property type="entry name" value="RT_RNaseH_2"/>
    <property type="match status" value="1"/>
</dbReference>
<dbReference type="AlphaFoldDB" id="A0AAV6TYA6"/>
<evidence type="ECO:0000259" key="1">
    <source>
        <dbReference type="Pfam" id="PF17919"/>
    </source>
</evidence>
<gene>
    <name evidence="2" type="ORF">JTE90_025031</name>
</gene>
<feature type="domain" description="Reverse transcriptase/retrotransposon-derived protein RNase H-like" evidence="1">
    <location>
        <begin position="338"/>
        <end position="380"/>
    </location>
</feature>
<dbReference type="GO" id="GO:0071897">
    <property type="term" value="P:DNA biosynthetic process"/>
    <property type="evidence" value="ECO:0007669"/>
    <property type="project" value="UniProtKB-ARBA"/>
</dbReference>
<proteinExistence type="predicted"/>
<evidence type="ECO:0000313" key="3">
    <source>
        <dbReference type="Proteomes" id="UP000827092"/>
    </source>
</evidence>
<accession>A0AAV6TYA6</accession>
<dbReference type="SUPFAM" id="SSF56672">
    <property type="entry name" value="DNA/RNA polymerases"/>
    <property type="match status" value="1"/>
</dbReference>
<dbReference type="InterPro" id="IPR041577">
    <property type="entry name" value="RT_RNaseH_2"/>
</dbReference>
<reference evidence="2 3" key="1">
    <citation type="journal article" date="2022" name="Nat. Ecol. Evol.">
        <title>A masculinizing supergene underlies an exaggerated male reproductive morph in a spider.</title>
        <authorList>
            <person name="Hendrickx F."/>
            <person name="De Corte Z."/>
            <person name="Sonet G."/>
            <person name="Van Belleghem S.M."/>
            <person name="Kostlbacher S."/>
            <person name="Vangestel C."/>
        </authorList>
    </citation>
    <scope>NUCLEOTIDE SEQUENCE [LARGE SCALE GENOMIC DNA]</scope>
    <source>
        <strain evidence="2">W744_W776</strain>
    </source>
</reference>